<evidence type="ECO:0000313" key="1">
    <source>
        <dbReference type="EMBL" id="OCK84989.1"/>
    </source>
</evidence>
<name>A0A8E2JJQ0_9PEZI</name>
<proteinExistence type="predicted"/>
<dbReference type="AlphaFoldDB" id="A0A8E2JJQ0"/>
<dbReference type="Proteomes" id="UP000250266">
    <property type="component" value="Unassembled WGS sequence"/>
</dbReference>
<reference evidence="1 2" key="1">
    <citation type="journal article" date="2016" name="Nat. Commun.">
        <title>Ectomycorrhizal ecology is imprinted in the genome of the dominant symbiotic fungus Cenococcum geophilum.</title>
        <authorList>
            <consortium name="DOE Joint Genome Institute"/>
            <person name="Peter M."/>
            <person name="Kohler A."/>
            <person name="Ohm R.A."/>
            <person name="Kuo A."/>
            <person name="Krutzmann J."/>
            <person name="Morin E."/>
            <person name="Arend M."/>
            <person name="Barry K.W."/>
            <person name="Binder M."/>
            <person name="Choi C."/>
            <person name="Clum A."/>
            <person name="Copeland A."/>
            <person name="Grisel N."/>
            <person name="Haridas S."/>
            <person name="Kipfer T."/>
            <person name="LaButti K."/>
            <person name="Lindquist E."/>
            <person name="Lipzen A."/>
            <person name="Maire R."/>
            <person name="Meier B."/>
            <person name="Mihaltcheva S."/>
            <person name="Molinier V."/>
            <person name="Murat C."/>
            <person name="Poggeler S."/>
            <person name="Quandt C.A."/>
            <person name="Sperisen C."/>
            <person name="Tritt A."/>
            <person name="Tisserant E."/>
            <person name="Crous P.W."/>
            <person name="Henrissat B."/>
            <person name="Nehls U."/>
            <person name="Egli S."/>
            <person name="Spatafora J.W."/>
            <person name="Grigoriev I.V."/>
            <person name="Martin F.M."/>
        </authorList>
    </citation>
    <scope>NUCLEOTIDE SEQUENCE [LARGE SCALE GENOMIC DNA]</scope>
    <source>
        <strain evidence="1 2">CBS 459.81</strain>
    </source>
</reference>
<protein>
    <submittedName>
        <fullName evidence="1">Uncharacterized protein</fullName>
    </submittedName>
</protein>
<dbReference type="EMBL" id="KV744826">
    <property type="protein sequence ID" value="OCK84989.1"/>
    <property type="molecule type" value="Genomic_DNA"/>
</dbReference>
<accession>A0A8E2JJQ0</accession>
<keyword evidence="2" id="KW-1185">Reference proteome</keyword>
<organism evidence="1 2">
    <name type="scientific">Lepidopterella palustris CBS 459.81</name>
    <dbReference type="NCBI Taxonomy" id="1314670"/>
    <lineage>
        <taxon>Eukaryota</taxon>
        <taxon>Fungi</taxon>
        <taxon>Dikarya</taxon>
        <taxon>Ascomycota</taxon>
        <taxon>Pezizomycotina</taxon>
        <taxon>Dothideomycetes</taxon>
        <taxon>Pleosporomycetidae</taxon>
        <taxon>Mytilinidiales</taxon>
        <taxon>Argynnaceae</taxon>
        <taxon>Lepidopterella</taxon>
    </lineage>
</organism>
<sequence length="250" mass="28356">MSTLGLQPLDPSKLRRPPRRASNKIYNYVTFGINGVVMFSSNPGPLVNLHRTSRLIRKEFISLFFTTPRKYPFRTQSLHHDNAITVFFATDTFQSILLIRDSEIVLVLLTDPNLAENAKPQIHTDVRQFFVSHVFKISRAGADAGVRYLRKAMAKHPQLGGGSFDPVGVALCSALQKAAVVWSTRKWPAIQPVKITIDVRSFSEIESYVPYGMGRDVLRMVSWDRVPHIGYETGHGERMMLPGEYIHYRV</sequence>
<gene>
    <name evidence="1" type="ORF">K432DRAFT_456277</name>
</gene>
<evidence type="ECO:0000313" key="2">
    <source>
        <dbReference type="Proteomes" id="UP000250266"/>
    </source>
</evidence>